<name>A0ABS2KVP8_9NOCA</name>
<keyword evidence="3" id="KW-0804">Transcription</keyword>
<dbReference type="Pfam" id="PF01047">
    <property type="entry name" value="MarR"/>
    <property type="match status" value="1"/>
</dbReference>
<dbReference type="EMBL" id="JAFBBK010000001">
    <property type="protein sequence ID" value="MBM7415993.1"/>
    <property type="molecule type" value="Genomic_DNA"/>
</dbReference>
<dbReference type="GO" id="GO:0003677">
    <property type="term" value="F:DNA binding"/>
    <property type="evidence" value="ECO:0007669"/>
    <property type="project" value="UniProtKB-KW"/>
</dbReference>
<proteinExistence type="predicted"/>
<accession>A0ABS2KVP8</accession>
<dbReference type="PROSITE" id="PS01117">
    <property type="entry name" value="HTH_MARR_1"/>
    <property type="match status" value="1"/>
</dbReference>
<dbReference type="PROSITE" id="PS50995">
    <property type="entry name" value="HTH_MARR_2"/>
    <property type="match status" value="1"/>
</dbReference>
<dbReference type="InterPro" id="IPR036388">
    <property type="entry name" value="WH-like_DNA-bd_sf"/>
</dbReference>
<keyword evidence="2 5" id="KW-0238">DNA-binding</keyword>
<comment type="caution">
    <text evidence="5">The sequence shown here is derived from an EMBL/GenBank/DDBJ whole genome shotgun (WGS) entry which is preliminary data.</text>
</comment>
<feature type="domain" description="HTH marR-type" evidence="4">
    <location>
        <begin position="8"/>
        <end position="140"/>
    </location>
</feature>
<dbReference type="InterPro" id="IPR036390">
    <property type="entry name" value="WH_DNA-bd_sf"/>
</dbReference>
<dbReference type="InterPro" id="IPR000835">
    <property type="entry name" value="HTH_MarR-typ"/>
</dbReference>
<organism evidence="5 6">
    <name type="scientific">Rhodococcoides corynebacterioides</name>
    <dbReference type="NCBI Taxonomy" id="53972"/>
    <lineage>
        <taxon>Bacteria</taxon>
        <taxon>Bacillati</taxon>
        <taxon>Actinomycetota</taxon>
        <taxon>Actinomycetes</taxon>
        <taxon>Mycobacteriales</taxon>
        <taxon>Nocardiaceae</taxon>
        <taxon>Rhodococcoides</taxon>
    </lineage>
</organism>
<evidence type="ECO:0000256" key="3">
    <source>
        <dbReference type="ARBA" id="ARBA00023163"/>
    </source>
</evidence>
<dbReference type="RefSeq" id="WP_204868917.1">
    <property type="nucleotide sequence ID" value="NZ_JAFBBK010000001.1"/>
</dbReference>
<dbReference type="SUPFAM" id="SSF46785">
    <property type="entry name" value="Winged helix' DNA-binding domain"/>
    <property type="match status" value="1"/>
</dbReference>
<gene>
    <name evidence="5" type="ORF">JOE42_002726</name>
</gene>
<dbReference type="InterPro" id="IPR023187">
    <property type="entry name" value="Tscrpt_reg_MarR-type_CS"/>
</dbReference>
<evidence type="ECO:0000313" key="6">
    <source>
        <dbReference type="Proteomes" id="UP000703038"/>
    </source>
</evidence>
<dbReference type="Gene3D" id="1.10.10.10">
    <property type="entry name" value="Winged helix-like DNA-binding domain superfamily/Winged helix DNA-binding domain"/>
    <property type="match status" value="1"/>
</dbReference>
<dbReference type="InterPro" id="IPR039422">
    <property type="entry name" value="MarR/SlyA-like"/>
</dbReference>
<sequence>MAVHTETAELLMEEVFRFGRALRVAVSTGDDRTELPAALVGVLGTLATHGECRQSELANAMCTSQSVLSRQLAELVDAGHVVRTPDPDDRRATRVRVSDAGLACLDRIKEHRVARLSRMLGDWDEDQANAALDSIRRLTTTFTDEAQARHSGQRVLSHN</sequence>
<dbReference type="SMART" id="SM00347">
    <property type="entry name" value="HTH_MARR"/>
    <property type="match status" value="1"/>
</dbReference>
<dbReference type="Proteomes" id="UP000703038">
    <property type="component" value="Unassembled WGS sequence"/>
</dbReference>
<evidence type="ECO:0000256" key="2">
    <source>
        <dbReference type="ARBA" id="ARBA00023125"/>
    </source>
</evidence>
<keyword evidence="1" id="KW-0805">Transcription regulation</keyword>
<evidence type="ECO:0000259" key="4">
    <source>
        <dbReference type="PROSITE" id="PS50995"/>
    </source>
</evidence>
<protein>
    <submittedName>
        <fullName evidence="5">DNA-binding MarR family transcriptional regulator</fullName>
    </submittedName>
</protein>
<reference evidence="5 6" key="1">
    <citation type="submission" date="2021-01" db="EMBL/GenBank/DDBJ databases">
        <title>Genomics of switchgrass bacterial isolates.</title>
        <authorList>
            <person name="Shade A."/>
        </authorList>
    </citation>
    <scope>NUCLEOTIDE SEQUENCE [LARGE SCALE GENOMIC DNA]</scope>
    <source>
        <strain evidence="5 6">PvP111</strain>
    </source>
</reference>
<dbReference type="PANTHER" id="PTHR33164:SF57">
    <property type="entry name" value="MARR-FAMILY TRANSCRIPTIONAL REGULATOR"/>
    <property type="match status" value="1"/>
</dbReference>
<evidence type="ECO:0000313" key="5">
    <source>
        <dbReference type="EMBL" id="MBM7415993.1"/>
    </source>
</evidence>
<keyword evidence="6" id="KW-1185">Reference proteome</keyword>
<evidence type="ECO:0000256" key="1">
    <source>
        <dbReference type="ARBA" id="ARBA00023015"/>
    </source>
</evidence>
<dbReference type="PANTHER" id="PTHR33164">
    <property type="entry name" value="TRANSCRIPTIONAL REGULATOR, MARR FAMILY"/>
    <property type="match status" value="1"/>
</dbReference>